<proteinExistence type="predicted"/>
<keyword evidence="2" id="KW-1185">Reference proteome</keyword>
<protein>
    <submittedName>
        <fullName evidence="1">Uncharacterized protein</fullName>
    </submittedName>
</protein>
<dbReference type="RefSeq" id="WP_110984335.1">
    <property type="nucleotide sequence ID" value="NZ_CAWNWM010000001.1"/>
</dbReference>
<evidence type="ECO:0000313" key="1">
    <source>
        <dbReference type="EMBL" id="PZD75502.1"/>
    </source>
</evidence>
<sequence>MSLLRKSLTTVAALYLLYVLKWAIGIDLFSNFHAPRFVKLPAEIAVVGIQKLGIEVALPGQPLLDQPYEDMATLSEKPVS</sequence>
<accession>A0A2W1K054</accession>
<organism evidence="1 2">
    <name type="scientific">Acaryochloris thomasi RCC1774</name>
    <dbReference type="NCBI Taxonomy" id="1764569"/>
    <lineage>
        <taxon>Bacteria</taxon>
        <taxon>Bacillati</taxon>
        <taxon>Cyanobacteriota</taxon>
        <taxon>Cyanophyceae</taxon>
        <taxon>Acaryochloridales</taxon>
        <taxon>Acaryochloridaceae</taxon>
        <taxon>Acaryochloris</taxon>
        <taxon>Acaryochloris thomasi</taxon>
    </lineage>
</organism>
<evidence type="ECO:0000313" key="2">
    <source>
        <dbReference type="Proteomes" id="UP000248857"/>
    </source>
</evidence>
<gene>
    <name evidence="1" type="ORF">C1752_00360</name>
</gene>
<reference evidence="1 2" key="1">
    <citation type="journal article" date="2018" name="Sci. Rep.">
        <title>A novel species of the marine cyanobacterium Acaryochloris with a unique pigment content and lifestyle.</title>
        <authorList>
            <person name="Partensky F."/>
            <person name="Six C."/>
            <person name="Ratin M."/>
            <person name="Garczarek L."/>
            <person name="Vaulot D."/>
            <person name="Probert I."/>
            <person name="Calteau A."/>
            <person name="Gourvil P."/>
            <person name="Marie D."/>
            <person name="Grebert T."/>
            <person name="Bouchier C."/>
            <person name="Le Panse S."/>
            <person name="Gachenot M."/>
            <person name="Rodriguez F."/>
            <person name="Garrido J.L."/>
        </authorList>
    </citation>
    <scope>NUCLEOTIDE SEQUENCE [LARGE SCALE GENOMIC DNA]</scope>
    <source>
        <strain evidence="1 2">RCC1774</strain>
    </source>
</reference>
<comment type="caution">
    <text evidence="1">The sequence shown here is derived from an EMBL/GenBank/DDBJ whole genome shotgun (WGS) entry which is preliminary data.</text>
</comment>
<dbReference type="AlphaFoldDB" id="A0A2W1K054"/>
<dbReference type="EMBL" id="PQWO01000001">
    <property type="protein sequence ID" value="PZD75502.1"/>
    <property type="molecule type" value="Genomic_DNA"/>
</dbReference>
<dbReference type="Proteomes" id="UP000248857">
    <property type="component" value="Unassembled WGS sequence"/>
</dbReference>
<name>A0A2W1K054_9CYAN</name>